<keyword evidence="2" id="KW-0472">Membrane</keyword>
<evidence type="ECO:0000256" key="1">
    <source>
        <dbReference type="SAM" id="MobiDB-lite"/>
    </source>
</evidence>
<keyword evidence="2" id="KW-0812">Transmembrane</keyword>
<protein>
    <submittedName>
        <fullName evidence="3">Uncharacterized protein</fullName>
    </submittedName>
</protein>
<dbReference type="EMBL" id="WBMT01000013">
    <property type="protein sequence ID" value="KAB2345649.1"/>
    <property type="molecule type" value="Genomic_DNA"/>
</dbReference>
<proteinExistence type="predicted"/>
<organism evidence="3 4">
    <name type="scientific">Actinomadura rudentiformis</name>
    <dbReference type="NCBI Taxonomy" id="359158"/>
    <lineage>
        <taxon>Bacteria</taxon>
        <taxon>Bacillati</taxon>
        <taxon>Actinomycetota</taxon>
        <taxon>Actinomycetes</taxon>
        <taxon>Streptosporangiales</taxon>
        <taxon>Thermomonosporaceae</taxon>
        <taxon>Actinomadura</taxon>
    </lineage>
</organism>
<feature type="region of interest" description="Disordered" evidence="1">
    <location>
        <begin position="216"/>
        <end position="245"/>
    </location>
</feature>
<feature type="transmembrane region" description="Helical" evidence="2">
    <location>
        <begin position="189"/>
        <end position="212"/>
    </location>
</feature>
<dbReference type="OrthoDB" id="156718at2"/>
<evidence type="ECO:0000313" key="3">
    <source>
        <dbReference type="EMBL" id="KAB2345649.1"/>
    </source>
</evidence>
<dbReference type="Proteomes" id="UP000468735">
    <property type="component" value="Unassembled WGS sequence"/>
</dbReference>
<keyword evidence="2" id="KW-1133">Transmembrane helix</keyword>
<name>A0A6H9YI91_9ACTN</name>
<dbReference type="AlphaFoldDB" id="A0A6H9YI91"/>
<evidence type="ECO:0000256" key="2">
    <source>
        <dbReference type="SAM" id="Phobius"/>
    </source>
</evidence>
<feature type="compositionally biased region" description="Basic and acidic residues" evidence="1">
    <location>
        <begin position="223"/>
        <end position="236"/>
    </location>
</feature>
<evidence type="ECO:0000313" key="4">
    <source>
        <dbReference type="Proteomes" id="UP000468735"/>
    </source>
</evidence>
<dbReference type="RefSeq" id="WP_151564623.1">
    <property type="nucleotide sequence ID" value="NZ_WBMT01000013.1"/>
</dbReference>
<reference evidence="3 4" key="1">
    <citation type="submission" date="2019-09" db="EMBL/GenBank/DDBJ databases">
        <title>Actinomadura physcomitrii sp. nov., a novel actinomycete isolated from moss [Physcomitrium sphaericum (Ludw) Fuernr].</title>
        <authorList>
            <person name="Zhuang X."/>
            <person name="Liu C."/>
        </authorList>
    </citation>
    <scope>NUCLEOTIDE SEQUENCE [LARGE SCALE GENOMIC DNA]</scope>
    <source>
        <strain evidence="3 4">HMC1</strain>
    </source>
</reference>
<comment type="caution">
    <text evidence="3">The sequence shown here is derived from an EMBL/GenBank/DDBJ whole genome shotgun (WGS) entry which is preliminary data.</text>
</comment>
<accession>A0A6H9YI91</accession>
<gene>
    <name evidence="3" type="ORF">F8566_27325</name>
</gene>
<keyword evidence="4" id="KW-1185">Reference proteome</keyword>
<sequence>MNTSRPVRLLASLGAAALLPVGLGLVALASLQADEGGYFSTSERRFATAGSALKTDEIDVGSSSAHAADPSPDIGEIARVRIVVASADPNVPLFVGIGPKDEVERYLKGSAYDDFVSAQLKPFRADFRHVSGAARPAPPTSRTFWVASSTGTGTRTLKWDKTHGAWSVVVMRMDGKPNVDAKVSMGLRFGFLVPLGPASLIGGGLLATFAILSRRKPHQNAPRSEERDHQDPESGMRTDAVSLAR</sequence>